<organism evidence="3 4">
    <name type="scientific">Actinomycetospora chibensis</name>
    <dbReference type="NCBI Taxonomy" id="663606"/>
    <lineage>
        <taxon>Bacteria</taxon>
        <taxon>Bacillati</taxon>
        <taxon>Actinomycetota</taxon>
        <taxon>Actinomycetes</taxon>
        <taxon>Pseudonocardiales</taxon>
        <taxon>Pseudonocardiaceae</taxon>
        <taxon>Actinomycetospora</taxon>
    </lineage>
</organism>
<evidence type="ECO:0000313" key="4">
    <source>
        <dbReference type="Proteomes" id="UP001595909"/>
    </source>
</evidence>
<comment type="caution">
    <text evidence="3">The sequence shown here is derived from an EMBL/GenBank/DDBJ whole genome shotgun (WGS) entry which is preliminary data.</text>
</comment>
<reference evidence="4" key="1">
    <citation type="journal article" date="2019" name="Int. J. Syst. Evol. Microbiol.">
        <title>The Global Catalogue of Microorganisms (GCM) 10K type strain sequencing project: providing services to taxonomists for standard genome sequencing and annotation.</title>
        <authorList>
            <consortium name="The Broad Institute Genomics Platform"/>
            <consortium name="The Broad Institute Genome Sequencing Center for Infectious Disease"/>
            <person name="Wu L."/>
            <person name="Ma J."/>
        </authorList>
    </citation>
    <scope>NUCLEOTIDE SEQUENCE [LARGE SCALE GENOMIC DNA]</scope>
    <source>
        <strain evidence="4">CCUG 50347</strain>
    </source>
</reference>
<sequence>PAAEAYLAVKATLFPPATLRRIAEALLRRLDPDGAAPDEDADLFDDLKMTSGQDGALEMRIRIHDAVDAEMIREGIGVLAIPAGADDHRSLGNRQACALKEVFADALGPNGLVTDTRQNEADTESGAEPGAESGAESGAELVGEPDVEDAWIPAPRRPEPAAPAAPTPEPIRGPGRALLTITMDHRWLQSAVGHGTLDSGAMSDPVTVRRWACDADIVPMVLGSRSEPLDIGRRSRLIPDAIRRALNHRDGGCAFPGCTRRPRRCHAHHIEHWGDGGPTCLDNLTLLCRHHHQVIHHGHWRIDMIDGLPWFTPPSWIDPDRQPRPGGRSAAVA</sequence>
<dbReference type="GO" id="GO:0004519">
    <property type="term" value="F:endonuclease activity"/>
    <property type="evidence" value="ECO:0007669"/>
    <property type="project" value="UniProtKB-KW"/>
</dbReference>
<keyword evidence="3" id="KW-0540">Nuclease</keyword>
<keyword evidence="3" id="KW-0378">Hydrolase</keyword>
<feature type="compositionally biased region" description="Pro residues" evidence="1">
    <location>
        <begin position="160"/>
        <end position="171"/>
    </location>
</feature>
<keyword evidence="4" id="KW-1185">Reference proteome</keyword>
<dbReference type="EMBL" id="JBHSIM010000035">
    <property type="protein sequence ID" value="MFC4833881.1"/>
    <property type="molecule type" value="Genomic_DNA"/>
</dbReference>
<dbReference type="Gene3D" id="1.10.30.50">
    <property type="match status" value="1"/>
</dbReference>
<dbReference type="InterPro" id="IPR002711">
    <property type="entry name" value="HNH"/>
</dbReference>
<proteinExistence type="predicted"/>
<accession>A0ABV9RIF7</accession>
<dbReference type="Proteomes" id="UP001595909">
    <property type="component" value="Unassembled WGS sequence"/>
</dbReference>
<keyword evidence="3" id="KW-0255">Endonuclease</keyword>
<dbReference type="CDD" id="cd00085">
    <property type="entry name" value="HNHc"/>
    <property type="match status" value="1"/>
</dbReference>
<feature type="non-terminal residue" evidence="3">
    <location>
        <position position="1"/>
    </location>
</feature>
<feature type="region of interest" description="Disordered" evidence="1">
    <location>
        <begin position="109"/>
        <end position="173"/>
    </location>
</feature>
<dbReference type="SMART" id="SM00507">
    <property type="entry name" value="HNHc"/>
    <property type="match status" value="1"/>
</dbReference>
<gene>
    <name evidence="3" type="ORF">ACFPEL_15815</name>
</gene>
<feature type="domain" description="HNH nuclease" evidence="2">
    <location>
        <begin position="241"/>
        <end position="293"/>
    </location>
</feature>
<dbReference type="Pfam" id="PF01844">
    <property type="entry name" value="HNH"/>
    <property type="match status" value="1"/>
</dbReference>
<evidence type="ECO:0000259" key="2">
    <source>
        <dbReference type="SMART" id="SM00507"/>
    </source>
</evidence>
<evidence type="ECO:0000256" key="1">
    <source>
        <dbReference type="SAM" id="MobiDB-lite"/>
    </source>
</evidence>
<protein>
    <submittedName>
        <fullName evidence="3">HNH endonuclease signature motif containing protein</fullName>
    </submittedName>
</protein>
<dbReference type="InterPro" id="IPR003615">
    <property type="entry name" value="HNH_nuc"/>
</dbReference>
<dbReference type="RefSeq" id="WP_345332679.1">
    <property type="nucleotide sequence ID" value="NZ_BAABHN010000035.1"/>
</dbReference>
<evidence type="ECO:0000313" key="3">
    <source>
        <dbReference type="EMBL" id="MFC4833881.1"/>
    </source>
</evidence>
<name>A0ABV9RIF7_9PSEU</name>